<dbReference type="EMBL" id="CAJVQB010044898">
    <property type="protein sequence ID" value="CAG8832194.1"/>
    <property type="molecule type" value="Genomic_DNA"/>
</dbReference>
<comment type="caution">
    <text evidence="1">The sequence shown here is derived from an EMBL/GenBank/DDBJ whole genome shotgun (WGS) entry which is preliminary data.</text>
</comment>
<dbReference type="SUPFAM" id="SSF51101">
    <property type="entry name" value="Mannose-binding lectins"/>
    <property type="match status" value="1"/>
</dbReference>
<feature type="non-terminal residue" evidence="1">
    <location>
        <position position="1"/>
    </location>
</feature>
<organism evidence="1 2">
    <name type="scientific">Gigaspora margarita</name>
    <dbReference type="NCBI Taxonomy" id="4874"/>
    <lineage>
        <taxon>Eukaryota</taxon>
        <taxon>Fungi</taxon>
        <taxon>Fungi incertae sedis</taxon>
        <taxon>Mucoromycota</taxon>
        <taxon>Glomeromycotina</taxon>
        <taxon>Glomeromycetes</taxon>
        <taxon>Diversisporales</taxon>
        <taxon>Gigasporaceae</taxon>
        <taxon>Gigaspora</taxon>
    </lineage>
</organism>
<evidence type="ECO:0000313" key="2">
    <source>
        <dbReference type="Proteomes" id="UP000789901"/>
    </source>
</evidence>
<protein>
    <submittedName>
        <fullName evidence="1">27133_t:CDS:1</fullName>
    </submittedName>
</protein>
<dbReference type="InterPro" id="IPR036404">
    <property type="entry name" value="Jacalin-like_lectin_dom_sf"/>
</dbReference>
<sequence>FLWVDREYITELLYIIGKYINSIEIKTNSGHSTGWQGSQSGQKE</sequence>
<keyword evidence="2" id="KW-1185">Reference proteome</keyword>
<proteinExistence type="predicted"/>
<gene>
    <name evidence="1" type="ORF">GMARGA_LOCUS30947</name>
</gene>
<dbReference type="Gene3D" id="2.100.10.30">
    <property type="entry name" value="Jacalin-like lectin domain"/>
    <property type="match status" value="1"/>
</dbReference>
<name>A0ABN7WI85_GIGMA</name>
<reference evidence="1 2" key="1">
    <citation type="submission" date="2021-06" db="EMBL/GenBank/DDBJ databases">
        <authorList>
            <person name="Kallberg Y."/>
            <person name="Tangrot J."/>
            <person name="Rosling A."/>
        </authorList>
    </citation>
    <scope>NUCLEOTIDE SEQUENCE [LARGE SCALE GENOMIC DNA]</scope>
    <source>
        <strain evidence="1 2">120-4 pot B 10/14</strain>
    </source>
</reference>
<accession>A0ABN7WI85</accession>
<dbReference type="Proteomes" id="UP000789901">
    <property type="component" value="Unassembled WGS sequence"/>
</dbReference>
<evidence type="ECO:0000313" key="1">
    <source>
        <dbReference type="EMBL" id="CAG8832194.1"/>
    </source>
</evidence>